<feature type="region of interest" description="Disordered" evidence="1">
    <location>
        <begin position="1"/>
        <end position="28"/>
    </location>
</feature>
<evidence type="ECO:0000256" key="1">
    <source>
        <dbReference type="SAM" id="MobiDB-lite"/>
    </source>
</evidence>
<comment type="caution">
    <text evidence="2">The sequence shown here is derived from an EMBL/GenBank/DDBJ whole genome shotgun (WGS) entry which is preliminary data.</text>
</comment>
<gene>
    <name evidence="2" type="ORF">O3M35_007901</name>
</gene>
<evidence type="ECO:0000313" key="2">
    <source>
        <dbReference type="EMBL" id="KAK9508180.1"/>
    </source>
</evidence>
<proteinExistence type="predicted"/>
<dbReference type="Proteomes" id="UP001461498">
    <property type="component" value="Unassembled WGS sequence"/>
</dbReference>
<evidence type="ECO:0000313" key="3">
    <source>
        <dbReference type="Proteomes" id="UP001461498"/>
    </source>
</evidence>
<sequence>MGARQTKRSVDISTTPKKEKDGVAEEKLEKIEDQDLAKVQNGTAHSENQIAIPSFCLAPPTSSSPMFH</sequence>
<reference evidence="2 3" key="1">
    <citation type="submission" date="2022-12" db="EMBL/GenBank/DDBJ databases">
        <title>Chromosome-level genome assembly of true bugs.</title>
        <authorList>
            <person name="Ma L."/>
            <person name="Li H."/>
        </authorList>
    </citation>
    <scope>NUCLEOTIDE SEQUENCE [LARGE SCALE GENOMIC DNA]</scope>
    <source>
        <strain evidence="2">Lab_2022b</strain>
    </source>
</reference>
<organism evidence="2 3">
    <name type="scientific">Rhynocoris fuscipes</name>
    <dbReference type="NCBI Taxonomy" id="488301"/>
    <lineage>
        <taxon>Eukaryota</taxon>
        <taxon>Metazoa</taxon>
        <taxon>Ecdysozoa</taxon>
        <taxon>Arthropoda</taxon>
        <taxon>Hexapoda</taxon>
        <taxon>Insecta</taxon>
        <taxon>Pterygota</taxon>
        <taxon>Neoptera</taxon>
        <taxon>Paraneoptera</taxon>
        <taxon>Hemiptera</taxon>
        <taxon>Heteroptera</taxon>
        <taxon>Panheteroptera</taxon>
        <taxon>Cimicomorpha</taxon>
        <taxon>Reduviidae</taxon>
        <taxon>Harpactorinae</taxon>
        <taxon>Harpactorini</taxon>
        <taxon>Rhynocoris</taxon>
    </lineage>
</organism>
<dbReference type="AlphaFoldDB" id="A0AAW1DEL5"/>
<feature type="compositionally biased region" description="Basic and acidic residues" evidence="1">
    <location>
        <begin position="16"/>
        <end position="28"/>
    </location>
</feature>
<name>A0AAW1DEL5_9HEMI</name>
<accession>A0AAW1DEL5</accession>
<protein>
    <recommendedName>
        <fullName evidence="4">Death-associated protein 1</fullName>
    </recommendedName>
</protein>
<evidence type="ECO:0008006" key="4">
    <source>
        <dbReference type="Google" id="ProtNLM"/>
    </source>
</evidence>
<dbReference type="EMBL" id="JAPXFL010000004">
    <property type="protein sequence ID" value="KAK9508180.1"/>
    <property type="molecule type" value="Genomic_DNA"/>
</dbReference>
<keyword evidence="3" id="KW-1185">Reference proteome</keyword>